<name>A0A6J4ZPF0_9BURK</name>
<organism evidence="2 3">
    <name type="scientific">Paraburkholderia phenoliruptrix</name>
    <dbReference type="NCBI Taxonomy" id="252970"/>
    <lineage>
        <taxon>Bacteria</taxon>
        <taxon>Pseudomonadati</taxon>
        <taxon>Pseudomonadota</taxon>
        <taxon>Betaproteobacteria</taxon>
        <taxon>Burkholderiales</taxon>
        <taxon>Burkholderiaceae</taxon>
        <taxon>Paraburkholderia</taxon>
    </lineage>
</organism>
<evidence type="ECO:0000256" key="1">
    <source>
        <dbReference type="SAM" id="SignalP"/>
    </source>
</evidence>
<dbReference type="AlphaFoldDB" id="A0A6J4ZPF0"/>
<proteinExistence type="predicted"/>
<gene>
    <name evidence="2" type="ORF">LMG22037_00114</name>
</gene>
<feature type="signal peptide" evidence="1">
    <location>
        <begin position="1"/>
        <end position="30"/>
    </location>
</feature>
<evidence type="ECO:0000313" key="2">
    <source>
        <dbReference type="EMBL" id="CAB3639012.1"/>
    </source>
</evidence>
<evidence type="ECO:0000313" key="3">
    <source>
        <dbReference type="Proteomes" id="UP000494249"/>
    </source>
</evidence>
<dbReference type="EMBL" id="CADIKB010000001">
    <property type="protein sequence ID" value="CAB3639012.1"/>
    <property type="molecule type" value="Genomic_DNA"/>
</dbReference>
<reference evidence="2 3" key="1">
    <citation type="submission" date="2020-04" db="EMBL/GenBank/DDBJ databases">
        <authorList>
            <person name="De Canck E."/>
        </authorList>
    </citation>
    <scope>NUCLEOTIDE SEQUENCE [LARGE SCALE GENOMIC DNA]</scope>
    <source>
        <strain evidence="2 3">LMG 22037</strain>
    </source>
</reference>
<feature type="chain" id="PRO_5026710997" evidence="1">
    <location>
        <begin position="31"/>
        <end position="186"/>
    </location>
</feature>
<accession>A0A6J4ZPF0</accession>
<protein>
    <submittedName>
        <fullName evidence="2">Uncharacterized protein</fullName>
    </submittedName>
</protein>
<keyword evidence="1" id="KW-0732">Signal</keyword>
<sequence length="186" mass="19184">MCNLFAGSPARVFAALSVVNTLHCASSNHAAVLVMKRLFPSAAGHALRCAALAIAAGALPPAAHAAALDTPLTCNETGHQFIADLAGQQLIDPKPTRVESNSINAFSPAQGADLTAFGFHVFAVVGYEKDDPMFRVGDGEPVARSAYGVVVFGSESKVRDAVTAAGGTAIVHRVAPLITAIFCKRS</sequence>
<dbReference type="Proteomes" id="UP000494249">
    <property type="component" value="Unassembled WGS sequence"/>
</dbReference>